<sequence length="95" mass="10926">MIADEGPLVDELWVKDDRQNYQSDDTLPELLINKRFRKIFLIMMSILISRRSRYNAGSEKGILPSLYVVERRKPFGQSEGHGIDGEAISNSMHCK</sequence>
<dbReference type="EMBL" id="OY731406">
    <property type="protein sequence ID" value="CAJ1975210.1"/>
    <property type="molecule type" value="Genomic_DNA"/>
</dbReference>
<dbReference type="AlphaFoldDB" id="A0AA86T722"/>
<dbReference type="Proteomes" id="UP001189624">
    <property type="component" value="Chromosome 9"/>
</dbReference>
<evidence type="ECO:0000313" key="2">
    <source>
        <dbReference type="EMBL" id="CAJ1975210.1"/>
    </source>
</evidence>
<evidence type="ECO:0000313" key="3">
    <source>
        <dbReference type="Proteomes" id="UP001189624"/>
    </source>
</evidence>
<reference evidence="2" key="1">
    <citation type="submission" date="2023-10" db="EMBL/GenBank/DDBJ databases">
        <authorList>
            <person name="Domelevo Entfellner J.-B."/>
        </authorList>
    </citation>
    <scope>NUCLEOTIDE SEQUENCE</scope>
</reference>
<evidence type="ECO:0000256" key="1">
    <source>
        <dbReference type="SAM" id="MobiDB-lite"/>
    </source>
</evidence>
<name>A0AA86T722_9FABA</name>
<gene>
    <name evidence="2" type="ORF">AYBTSS11_LOCUS27314</name>
</gene>
<keyword evidence="3" id="KW-1185">Reference proteome</keyword>
<dbReference type="Gramene" id="rna-AYBTSS11_LOCUS27314">
    <property type="protein sequence ID" value="CAJ1975210.1"/>
    <property type="gene ID" value="gene-AYBTSS11_LOCUS27314"/>
</dbReference>
<proteinExistence type="predicted"/>
<feature type="region of interest" description="Disordered" evidence="1">
    <location>
        <begin position="76"/>
        <end position="95"/>
    </location>
</feature>
<organism evidence="2 3">
    <name type="scientific">Sphenostylis stenocarpa</name>
    <dbReference type="NCBI Taxonomy" id="92480"/>
    <lineage>
        <taxon>Eukaryota</taxon>
        <taxon>Viridiplantae</taxon>
        <taxon>Streptophyta</taxon>
        <taxon>Embryophyta</taxon>
        <taxon>Tracheophyta</taxon>
        <taxon>Spermatophyta</taxon>
        <taxon>Magnoliopsida</taxon>
        <taxon>eudicotyledons</taxon>
        <taxon>Gunneridae</taxon>
        <taxon>Pentapetalae</taxon>
        <taxon>rosids</taxon>
        <taxon>fabids</taxon>
        <taxon>Fabales</taxon>
        <taxon>Fabaceae</taxon>
        <taxon>Papilionoideae</taxon>
        <taxon>50 kb inversion clade</taxon>
        <taxon>NPAAA clade</taxon>
        <taxon>indigoferoid/millettioid clade</taxon>
        <taxon>Phaseoleae</taxon>
        <taxon>Sphenostylis</taxon>
    </lineage>
</organism>
<accession>A0AA86T722</accession>
<protein>
    <submittedName>
        <fullName evidence="2">Uncharacterized protein</fullName>
    </submittedName>
</protein>